<keyword evidence="3" id="KW-1185">Reference proteome</keyword>
<evidence type="ECO:0000313" key="2">
    <source>
        <dbReference type="EMBL" id="KAF5339223.1"/>
    </source>
</evidence>
<comment type="caution">
    <text evidence="2">The sequence shown here is derived from an EMBL/GenBank/DDBJ whole genome shotgun (WGS) entry which is preliminary data.</text>
</comment>
<dbReference type="Proteomes" id="UP000541558">
    <property type="component" value="Unassembled WGS sequence"/>
</dbReference>
<organism evidence="2 3">
    <name type="scientific">Ephemerocybe angulata</name>
    <dbReference type="NCBI Taxonomy" id="980116"/>
    <lineage>
        <taxon>Eukaryota</taxon>
        <taxon>Fungi</taxon>
        <taxon>Dikarya</taxon>
        <taxon>Basidiomycota</taxon>
        <taxon>Agaricomycotina</taxon>
        <taxon>Agaricomycetes</taxon>
        <taxon>Agaricomycetidae</taxon>
        <taxon>Agaricales</taxon>
        <taxon>Agaricineae</taxon>
        <taxon>Psathyrellaceae</taxon>
        <taxon>Ephemerocybe</taxon>
    </lineage>
</organism>
<dbReference type="OrthoDB" id="3073426at2759"/>
<dbReference type="AlphaFoldDB" id="A0A8H5FK08"/>
<proteinExistence type="predicted"/>
<gene>
    <name evidence="2" type="ORF">D9611_011122</name>
</gene>
<protein>
    <submittedName>
        <fullName evidence="2">Uncharacterized protein</fullName>
    </submittedName>
</protein>
<sequence length="666" mass="75480">MDLPGEIIAEVLSYSRAVAHHSRSLVGLQVGLACKDLYRQFYPAIASYQLDALSKSLASRRLTIHVLHPSKARSSTNNQREVVVGNEVERLQERFEAIFRLALSKHGCNGGSATELVTKASELDPKNIFPFDFRLTYSFAPSDDIEGELWSLHSFLSREWAIPRLRRIRLGLQAGHWEDSTTGRQGRAHMKLLQLRMERKGVELEVGEGPPFWADELDWNRTVRYLAKLERSPVFAHELAPLSSMVAAIFQPFKSFNSDVMTLLKRASIGRVDDHEQPLSPAQIARPLTSDAEGSTRRDEWDERSEVNSTLLNPQVLENLNPAILDAKINVTSFCLSGRVFHLQPLWFPHIHSLMSCSPLTQLHLNGLGLTHHDWNAMFSSWTLPNLKFFKIEHVQIPFSVLMTFLDRHPSIISAALIMFTVVGKLRVAELRSSKLLPRLKTLTAAPPFLLSLFKSGLKLGPDLHSLTISREDKYFPGTLEDITDVLFQISRKGATAKWPSLQTLSFILPYEYHWLEAWLSSFVSQGGRFRPSGKNRGSVLRRNPDHKRSTNGMLRELRHISTLNLTIAHQANYPVPTMDDRSMLEAISDFVAAFPALIDVYMRGHALPAANYRGRVRKPWGDTATAMWNRCDRLERLEFHESGLTRAGCETDPVVCERPSWLKKT</sequence>
<feature type="compositionally biased region" description="Basic and acidic residues" evidence="1">
    <location>
        <begin position="294"/>
        <end position="304"/>
    </location>
</feature>
<reference evidence="2 3" key="1">
    <citation type="journal article" date="2020" name="ISME J.">
        <title>Uncovering the hidden diversity of litter-decomposition mechanisms in mushroom-forming fungi.</title>
        <authorList>
            <person name="Floudas D."/>
            <person name="Bentzer J."/>
            <person name="Ahren D."/>
            <person name="Johansson T."/>
            <person name="Persson P."/>
            <person name="Tunlid A."/>
        </authorList>
    </citation>
    <scope>NUCLEOTIDE SEQUENCE [LARGE SCALE GENOMIC DNA]</scope>
    <source>
        <strain evidence="2 3">CBS 175.51</strain>
    </source>
</reference>
<dbReference type="EMBL" id="JAACJK010000009">
    <property type="protein sequence ID" value="KAF5339223.1"/>
    <property type="molecule type" value="Genomic_DNA"/>
</dbReference>
<accession>A0A8H5FK08</accession>
<evidence type="ECO:0000313" key="3">
    <source>
        <dbReference type="Proteomes" id="UP000541558"/>
    </source>
</evidence>
<feature type="region of interest" description="Disordered" evidence="1">
    <location>
        <begin position="274"/>
        <end position="304"/>
    </location>
</feature>
<name>A0A8H5FK08_9AGAR</name>
<evidence type="ECO:0000256" key="1">
    <source>
        <dbReference type="SAM" id="MobiDB-lite"/>
    </source>
</evidence>